<dbReference type="GO" id="GO:0005737">
    <property type="term" value="C:cytoplasm"/>
    <property type="evidence" value="ECO:0007669"/>
    <property type="project" value="TreeGrafter"/>
</dbReference>
<dbReference type="PANTHER" id="PTHR43968">
    <property type="match status" value="1"/>
</dbReference>
<dbReference type="Proteomes" id="UP000738325">
    <property type="component" value="Unassembled WGS sequence"/>
</dbReference>
<dbReference type="PROSITE" id="PS50404">
    <property type="entry name" value="GST_NTER"/>
    <property type="match status" value="1"/>
</dbReference>
<comment type="caution">
    <text evidence="2">The sequence shown here is derived from an EMBL/GenBank/DDBJ whole genome shotgun (WGS) entry which is preliminary data.</text>
</comment>
<feature type="domain" description="GST N-terminal" evidence="1">
    <location>
        <begin position="6"/>
        <end position="101"/>
    </location>
</feature>
<organism evidence="2 3">
    <name type="scientific">Dissophora globulifera</name>
    <dbReference type="NCBI Taxonomy" id="979702"/>
    <lineage>
        <taxon>Eukaryota</taxon>
        <taxon>Fungi</taxon>
        <taxon>Fungi incertae sedis</taxon>
        <taxon>Mucoromycota</taxon>
        <taxon>Mortierellomycotina</taxon>
        <taxon>Mortierellomycetes</taxon>
        <taxon>Mortierellales</taxon>
        <taxon>Mortierellaceae</taxon>
        <taxon>Dissophora</taxon>
    </lineage>
</organism>
<dbReference type="PANTHER" id="PTHR43968:SF6">
    <property type="entry name" value="GLUTATHIONE S-TRANSFERASE OMEGA"/>
    <property type="match status" value="1"/>
</dbReference>
<dbReference type="InterPro" id="IPR050983">
    <property type="entry name" value="GST_Omega/HSP26"/>
</dbReference>
<dbReference type="InterPro" id="IPR036249">
    <property type="entry name" value="Thioredoxin-like_sf"/>
</dbReference>
<dbReference type="SUPFAM" id="SSF52833">
    <property type="entry name" value="Thioredoxin-like"/>
    <property type="match status" value="1"/>
</dbReference>
<gene>
    <name evidence="2" type="ORF">BGZ99_005960</name>
</gene>
<sequence length="241" mass="27301">MASSTPQLYCLNKNYSTWSLRGWVAMRALNIDFETVMLTVGGPGVPDMGTPAADALMMRAGPTGKTPALHVQKPGSSGEKHIIFESLAIMEYLAEDYPSLWPADRFERAYARSLAAEMATSFEALRNYSMNIRKTYPFDPELYNANVEKNILRLSSIWEELRSKAVAKDNDEGFLFGSFTALDAMYAPIMFRLRGFSLKDKLQGKLAAAYVDHMLNFEAMREWEESSSLETEWVKRNEVYN</sequence>
<dbReference type="InterPro" id="IPR004045">
    <property type="entry name" value="Glutathione_S-Trfase_N"/>
</dbReference>
<protein>
    <recommendedName>
        <fullName evidence="1">GST N-terminal domain-containing protein</fullName>
    </recommendedName>
</protein>
<accession>A0A9P6RDB0</accession>
<name>A0A9P6RDB0_9FUNG</name>
<dbReference type="Gene3D" id="1.20.1050.10">
    <property type="match status" value="1"/>
</dbReference>
<dbReference type="EMBL" id="JAAAIP010000398">
    <property type="protein sequence ID" value="KAG0317905.1"/>
    <property type="molecule type" value="Genomic_DNA"/>
</dbReference>
<evidence type="ECO:0000313" key="3">
    <source>
        <dbReference type="Proteomes" id="UP000738325"/>
    </source>
</evidence>
<keyword evidence="3" id="KW-1185">Reference proteome</keyword>
<evidence type="ECO:0000259" key="1">
    <source>
        <dbReference type="PROSITE" id="PS50404"/>
    </source>
</evidence>
<proteinExistence type="predicted"/>
<dbReference type="Gene3D" id="3.40.30.10">
    <property type="entry name" value="Glutaredoxin"/>
    <property type="match status" value="1"/>
</dbReference>
<dbReference type="SUPFAM" id="SSF47616">
    <property type="entry name" value="GST C-terminal domain-like"/>
    <property type="match status" value="1"/>
</dbReference>
<evidence type="ECO:0000313" key="2">
    <source>
        <dbReference type="EMBL" id="KAG0317905.1"/>
    </source>
</evidence>
<dbReference type="OrthoDB" id="249703at2759"/>
<dbReference type="AlphaFoldDB" id="A0A9P6RDB0"/>
<dbReference type="InterPro" id="IPR036282">
    <property type="entry name" value="Glutathione-S-Trfase_C_sf"/>
</dbReference>
<dbReference type="Pfam" id="PF13409">
    <property type="entry name" value="GST_N_2"/>
    <property type="match status" value="1"/>
</dbReference>
<reference evidence="2" key="1">
    <citation type="journal article" date="2020" name="Fungal Divers.">
        <title>Resolving the Mortierellaceae phylogeny through synthesis of multi-gene phylogenetics and phylogenomics.</title>
        <authorList>
            <person name="Vandepol N."/>
            <person name="Liber J."/>
            <person name="Desiro A."/>
            <person name="Na H."/>
            <person name="Kennedy M."/>
            <person name="Barry K."/>
            <person name="Grigoriev I.V."/>
            <person name="Miller A.N."/>
            <person name="O'Donnell K."/>
            <person name="Stajich J.E."/>
            <person name="Bonito G."/>
        </authorList>
    </citation>
    <scope>NUCLEOTIDE SEQUENCE</scope>
    <source>
        <strain evidence="2">REB-010B</strain>
    </source>
</reference>